<dbReference type="InterPro" id="IPR048831">
    <property type="entry name" value="C8A_B_C6_EGF-like"/>
</dbReference>
<dbReference type="InterPro" id="IPR036383">
    <property type="entry name" value="TSP1_rpt_sf"/>
</dbReference>
<evidence type="ECO:0000256" key="9">
    <source>
        <dbReference type="ARBA" id="ARBA00022659"/>
    </source>
</evidence>
<dbReference type="Proteomes" id="UP000694569">
    <property type="component" value="Unplaced"/>
</dbReference>
<keyword evidence="5" id="KW-0964">Secreted</keyword>
<dbReference type="SUPFAM" id="SSF82895">
    <property type="entry name" value="TSP-1 type 1 repeat"/>
    <property type="match status" value="3"/>
</dbReference>
<dbReference type="PRINTS" id="PR00764">
    <property type="entry name" value="COMPLEMENTC9"/>
</dbReference>
<comment type="subcellular location">
    <subcellularLocation>
        <location evidence="2">Secreted</location>
    </subcellularLocation>
    <subcellularLocation>
        <location evidence="1">Target cell membrane</location>
        <topology evidence="1">Multi-pass membrane protein</topology>
    </subcellularLocation>
</comment>
<dbReference type="SMART" id="SM00032">
    <property type="entry name" value="CCP"/>
    <property type="match status" value="2"/>
</dbReference>
<evidence type="ECO:0000256" key="6">
    <source>
        <dbReference type="ARBA" id="ARBA00022536"/>
    </source>
</evidence>
<protein>
    <submittedName>
        <fullName evidence="27">Complement C6</fullName>
    </submittedName>
</protein>
<dbReference type="PROSITE" id="PS50068">
    <property type="entry name" value="LDLRA_2"/>
    <property type="match status" value="1"/>
</dbReference>
<evidence type="ECO:0000256" key="7">
    <source>
        <dbReference type="ARBA" id="ARBA00022537"/>
    </source>
</evidence>
<dbReference type="CDD" id="cd00112">
    <property type="entry name" value="LDLa"/>
    <property type="match status" value="1"/>
</dbReference>
<dbReference type="InterPro" id="IPR003884">
    <property type="entry name" value="FacI_MAC"/>
</dbReference>
<accession>A0A8C5LVR6</accession>
<dbReference type="Gene3D" id="2.10.70.10">
    <property type="entry name" value="Complement Module, domain 1"/>
    <property type="match status" value="2"/>
</dbReference>
<gene>
    <name evidence="27" type="primary">C6</name>
</gene>
<evidence type="ECO:0000256" key="16">
    <source>
        <dbReference type="ARBA" id="ARBA00023058"/>
    </source>
</evidence>
<keyword evidence="4" id="KW-1134">Transmembrane beta strand</keyword>
<dbReference type="GO" id="GO:0031640">
    <property type="term" value="P:killing of cells of another organism"/>
    <property type="evidence" value="ECO:0007669"/>
    <property type="project" value="UniProtKB-KW"/>
</dbReference>
<keyword evidence="10" id="KW-0812">Transmembrane</keyword>
<dbReference type="Pfam" id="PF00084">
    <property type="entry name" value="Sushi"/>
    <property type="match status" value="2"/>
</dbReference>
<keyword evidence="13" id="KW-0204">Cytolysis</keyword>
<dbReference type="PANTHER" id="PTHR45742">
    <property type="entry name" value="COMPLEMENT COMPONENT C6"/>
    <property type="match status" value="1"/>
</dbReference>
<dbReference type="Pfam" id="PF00057">
    <property type="entry name" value="Ldl_recept_a"/>
    <property type="match status" value="1"/>
</dbReference>
<evidence type="ECO:0000256" key="11">
    <source>
        <dbReference type="ARBA" id="ARBA00022729"/>
    </source>
</evidence>
<evidence type="ECO:0000256" key="5">
    <source>
        <dbReference type="ARBA" id="ARBA00022525"/>
    </source>
</evidence>
<keyword evidence="12" id="KW-0677">Repeat</keyword>
<dbReference type="Pfam" id="PF21195">
    <property type="entry name" value="EGF_C8A_B_C6"/>
    <property type="match status" value="1"/>
</dbReference>
<dbReference type="PROSITE" id="PS51257">
    <property type="entry name" value="PROKAR_LIPOPROTEIN"/>
    <property type="match status" value="1"/>
</dbReference>
<dbReference type="GO" id="GO:0045087">
    <property type="term" value="P:innate immune response"/>
    <property type="evidence" value="ECO:0007669"/>
    <property type="project" value="UniProtKB-KW"/>
</dbReference>
<feature type="chain" id="PRO_5034007644" evidence="24">
    <location>
        <begin position="22"/>
        <end position="935"/>
    </location>
</feature>
<evidence type="ECO:0000256" key="21">
    <source>
        <dbReference type="PROSITE-ProRule" id="PRU00124"/>
    </source>
</evidence>
<dbReference type="Gene3D" id="4.10.400.10">
    <property type="entry name" value="Low-density Lipoprotein Receptor"/>
    <property type="match status" value="1"/>
</dbReference>
<dbReference type="GO" id="GO:0006958">
    <property type="term" value="P:complement activation, classical pathway"/>
    <property type="evidence" value="ECO:0007669"/>
    <property type="project" value="UniProtKB-KW"/>
</dbReference>
<comment type="caution">
    <text evidence="22">Lacks conserved residue(s) required for the propagation of feature annotation.</text>
</comment>
<dbReference type="InterPro" id="IPR000884">
    <property type="entry name" value="TSP1_rpt"/>
</dbReference>
<evidence type="ECO:0000313" key="28">
    <source>
        <dbReference type="Proteomes" id="UP000694569"/>
    </source>
</evidence>
<evidence type="ECO:0000256" key="14">
    <source>
        <dbReference type="ARBA" id="ARBA00022859"/>
    </source>
</evidence>
<dbReference type="GO" id="GO:0005579">
    <property type="term" value="C:membrane attack complex"/>
    <property type="evidence" value="ECO:0007669"/>
    <property type="project" value="UniProtKB-KW"/>
</dbReference>
<feature type="disulfide bond" evidence="21">
    <location>
        <begin position="146"/>
        <end position="164"/>
    </location>
</feature>
<dbReference type="GeneTree" id="ENSGT00940000156814"/>
<evidence type="ECO:0000313" key="27">
    <source>
        <dbReference type="Ensembl" id="ENSLLEP00000003929.1"/>
    </source>
</evidence>
<dbReference type="PROSITE" id="PS51412">
    <property type="entry name" value="MACPF_2"/>
    <property type="match status" value="1"/>
</dbReference>
<dbReference type="InterPro" id="IPR035976">
    <property type="entry name" value="Sushi/SCR/CCP_sf"/>
</dbReference>
<dbReference type="AlphaFoldDB" id="A0A8C5LVR6"/>
<dbReference type="SMART" id="SM00209">
    <property type="entry name" value="TSP1"/>
    <property type="match status" value="3"/>
</dbReference>
<keyword evidence="7" id="KW-1052">Target cell membrane</keyword>
<keyword evidence="9 22" id="KW-0768">Sushi</keyword>
<keyword evidence="16" id="KW-0473">Membrane attack complex</keyword>
<feature type="domain" description="Sushi" evidence="25">
    <location>
        <begin position="645"/>
        <end position="704"/>
    </location>
</feature>
<dbReference type="InterPro" id="IPR000436">
    <property type="entry name" value="Sushi_SCR_CCP_dom"/>
</dbReference>
<dbReference type="CDD" id="cd00033">
    <property type="entry name" value="CCP"/>
    <property type="match status" value="2"/>
</dbReference>
<dbReference type="FunFam" id="4.10.400.10:FF:000065">
    <property type="entry name" value="Transmembrane protease serine 7"/>
    <property type="match status" value="1"/>
</dbReference>
<feature type="region of interest" description="Disordered" evidence="23">
    <location>
        <begin position="632"/>
        <end position="654"/>
    </location>
</feature>
<dbReference type="Pfam" id="PF01823">
    <property type="entry name" value="MACPF"/>
    <property type="match status" value="1"/>
</dbReference>
<evidence type="ECO:0000256" key="4">
    <source>
        <dbReference type="ARBA" id="ARBA00022452"/>
    </source>
</evidence>
<dbReference type="GO" id="GO:0005576">
    <property type="term" value="C:extracellular region"/>
    <property type="evidence" value="ECO:0007669"/>
    <property type="project" value="UniProtKB-SubCell"/>
</dbReference>
<dbReference type="FunFam" id="2.20.100.10:FF:000002">
    <property type="entry name" value="Unc-5 netrin receptor C"/>
    <property type="match status" value="1"/>
</dbReference>
<evidence type="ECO:0000256" key="19">
    <source>
        <dbReference type="ARBA" id="ARBA00023180"/>
    </source>
</evidence>
<dbReference type="InterPro" id="IPR001862">
    <property type="entry name" value="MAC_perforin"/>
</dbReference>
<evidence type="ECO:0000256" key="22">
    <source>
        <dbReference type="PROSITE-ProRule" id="PRU00302"/>
    </source>
</evidence>
<evidence type="ECO:0000256" key="3">
    <source>
        <dbReference type="ARBA" id="ARBA00009214"/>
    </source>
</evidence>
<keyword evidence="20" id="KW-1053">Target membrane</keyword>
<dbReference type="InterPro" id="IPR023415">
    <property type="entry name" value="LDLR_class-A_CS"/>
</dbReference>
<dbReference type="PROSITE" id="PS01209">
    <property type="entry name" value="LDLRA_1"/>
    <property type="match status" value="1"/>
</dbReference>
<reference evidence="27" key="2">
    <citation type="submission" date="2025-09" db="UniProtKB">
        <authorList>
            <consortium name="Ensembl"/>
        </authorList>
    </citation>
    <scope>IDENTIFICATION</scope>
</reference>
<dbReference type="SMART" id="SM00057">
    <property type="entry name" value="FIMAC"/>
    <property type="match status" value="2"/>
</dbReference>
<keyword evidence="15" id="KW-0180">Complement pathway</keyword>
<evidence type="ECO:0000256" key="20">
    <source>
        <dbReference type="ARBA" id="ARBA00023298"/>
    </source>
</evidence>
<dbReference type="InterPro" id="IPR036055">
    <property type="entry name" value="LDL_receptor-like_sf"/>
</dbReference>
<keyword evidence="18 22" id="KW-1015">Disulfide bond</keyword>
<dbReference type="Pfam" id="PF21288">
    <property type="entry name" value="Kazal_C6"/>
    <property type="match status" value="1"/>
</dbReference>
<keyword evidence="28" id="KW-1185">Reference proteome</keyword>
<keyword evidence="17" id="KW-0472">Membrane</keyword>
<evidence type="ECO:0000256" key="18">
    <source>
        <dbReference type="ARBA" id="ARBA00023157"/>
    </source>
</evidence>
<keyword evidence="19" id="KW-0325">Glycoprotein</keyword>
<evidence type="ECO:0000259" key="25">
    <source>
        <dbReference type="PROSITE" id="PS50923"/>
    </source>
</evidence>
<dbReference type="Pfam" id="PF00090">
    <property type="entry name" value="TSP_1"/>
    <property type="match status" value="3"/>
</dbReference>
<dbReference type="OrthoDB" id="9867095at2759"/>
<dbReference type="Gene3D" id="3.30.60.30">
    <property type="match status" value="2"/>
</dbReference>
<evidence type="ECO:0000256" key="8">
    <source>
        <dbReference type="ARBA" id="ARBA00022588"/>
    </source>
</evidence>
<feature type="disulfide bond" evidence="22">
    <location>
        <begin position="675"/>
        <end position="702"/>
    </location>
</feature>
<feature type="domain" description="Sushi" evidence="25">
    <location>
        <begin position="705"/>
        <end position="767"/>
    </location>
</feature>
<dbReference type="SMART" id="SM00192">
    <property type="entry name" value="LDLa"/>
    <property type="match status" value="1"/>
</dbReference>
<evidence type="ECO:0000256" key="2">
    <source>
        <dbReference type="ARBA" id="ARBA00004613"/>
    </source>
</evidence>
<dbReference type="Gene3D" id="2.20.100.10">
    <property type="entry name" value="Thrombospondin type-1 (TSP1) repeat"/>
    <property type="match status" value="3"/>
</dbReference>
<organism evidence="27 28">
    <name type="scientific">Leptobrachium leishanense</name>
    <name type="common">Leishan spiny toad</name>
    <dbReference type="NCBI Taxonomy" id="445787"/>
    <lineage>
        <taxon>Eukaryota</taxon>
        <taxon>Metazoa</taxon>
        <taxon>Chordata</taxon>
        <taxon>Craniata</taxon>
        <taxon>Vertebrata</taxon>
        <taxon>Euteleostomi</taxon>
        <taxon>Amphibia</taxon>
        <taxon>Batrachia</taxon>
        <taxon>Anura</taxon>
        <taxon>Pelobatoidea</taxon>
        <taxon>Megophryidae</taxon>
        <taxon>Leptobrachium</taxon>
    </lineage>
</organism>
<evidence type="ECO:0000256" key="24">
    <source>
        <dbReference type="SAM" id="SignalP"/>
    </source>
</evidence>
<evidence type="ECO:0000256" key="10">
    <source>
        <dbReference type="ARBA" id="ARBA00022692"/>
    </source>
</evidence>
<sequence>MSYKAHFILIAISCLAGGALSCFCEHYPWSSWSSCSKTCEHGMQSRARHLIYNEYYWKNGCDQLCTKSETRSCNEQSCPIDCRTGDFGLWSLCDPCLGKQFRTRILERPAQFGGQVCSGQLVDSRECVPTKICNIEQADCDTKFKCGTGRCIPNNLKCNGDNDCGDNSDERNCRKKPEVKRSFENIPGIQFLGNGYNFLSGESRGEVLDTAFYGGKLVTVSGNGTGPNRKLYRLPANVESITFQVENEEDDEVAESYSSLKDFNKASSSHDSYSGSSKRGSGIPFLFHKKTKVQTSGSRSFREALEASGSKSSNFIRINKVISVSKFTMKKKNDLWISDVFLKALNHLPLEYNYPLYSRIFDDFGTHYVTGGSLGGSYDLLYQFSTEDLKTSGLTVSEAVECIRTETVRRVFFRKKKKVRVECTTNKVSERHEGSFLQSSKKSTSFTKGGKAEFAAKLGFVTDGKGPEENIFEEWVSSIVDNPVLIEFELAPILDLVTGFPCAVTKRRNLLKAYDTYTGRFDPCQCSWCPNNAQAVLSGKECLCVCETGTYGKYCETRAPDYKSVVVDGSWSCWGPWTSCDIALTRTRSRECNNPAPRNGGKPCEGEETQEERCFISLFERNAALCINEDDEKKETDQVQPERDSGCSKPDPPQKGYFVEDKKWYSVAEEVEIACETGHELFGYQFFRCLPDGTWKQEAIECRKSSCSRPPVSDDVTIVQYRKEYKVGETIQLSCPLGLVVTGQNLYKCASDYTWHPPITKQLKCEKEPAKVSQGNCNPGKKQVGSECVCMSPKQDCGQYTDPMCTYDESADHDVTMSSCQYLAERCLGTTTLHFLNNGPCNDVNLNWVRNRLALSENSVKREPCGFDFCFDWEKCSDTECSCINPTQCPENNAQQYCIIPGSSGRRRTVNHCALASLKCRHMKIEVLYNTACTL</sequence>
<dbReference type="PROSITE" id="PS50092">
    <property type="entry name" value="TSP1"/>
    <property type="match status" value="3"/>
</dbReference>
<dbReference type="PROSITE" id="PS50923">
    <property type="entry name" value="SUSHI"/>
    <property type="match status" value="2"/>
</dbReference>
<evidence type="ECO:0000256" key="12">
    <source>
        <dbReference type="ARBA" id="ARBA00022737"/>
    </source>
</evidence>
<dbReference type="PANTHER" id="PTHR45742:SF4">
    <property type="entry name" value="COMPLEMENT COMPONENT C6"/>
    <property type="match status" value="1"/>
</dbReference>
<evidence type="ECO:0000256" key="13">
    <source>
        <dbReference type="ARBA" id="ARBA00022852"/>
    </source>
</evidence>
<evidence type="ECO:0000256" key="23">
    <source>
        <dbReference type="SAM" id="MobiDB-lite"/>
    </source>
</evidence>
<keyword evidence="14" id="KW-0391">Immunity</keyword>
<keyword evidence="11 24" id="KW-0732">Signal</keyword>
<feature type="compositionally biased region" description="Basic and acidic residues" evidence="23">
    <location>
        <begin position="632"/>
        <end position="646"/>
    </location>
</feature>
<comment type="similarity">
    <text evidence="3">Belongs to the complement C6/C7/C8/C9 family.</text>
</comment>
<name>A0A8C5LVR6_9ANUR</name>
<proteinExistence type="inferred from homology"/>
<dbReference type="SMART" id="SM00457">
    <property type="entry name" value="MACPF"/>
    <property type="match status" value="1"/>
</dbReference>
<feature type="domain" description="MACPF" evidence="26">
    <location>
        <begin position="175"/>
        <end position="525"/>
    </location>
</feature>
<evidence type="ECO:0000259" key="26">
    <source>
        <dbReference type="PROSITE" id="PS51412"/>
    </source>
</evidence>
<dbReference type="InterPro" id="IPR002172">
    <property type="entry name" value="LDrepeatLR_classA_rpt"/>
</dbReference>
<reference evidence="27" key="1">
    <citation type="submission" date="2025-08" db="UniProtKB">
        <authorList>
            <consortium name="Ensembl"/>
        </authorList>
    </citation>
    <scope>IDENTIFICATION</scope>
</reference>
<feature type="disulfide bond" evidence="21">
    <location>
        <begin position="158"/>
        <end position="173"/>
    </location>
</feature>
<dbReference type="InterPro" id="IPR020864">
    <property type="entry name" value="MACPF"/>
</dbReference>
<evidence type="ECO:0000256" key="15">
    <source>
        <dbReference type="ARBA" id="ARBA00022875"/>
    </source>
</evidence>
<dbReference type="SUPFAM" id="SSF57535">
    <property type="entry name" value="Complement control module/SCR domain"/>
    <property type="match status" value="2"/>
</dbReference>
<dbReference type="PROSITE" id="PS00279">
    <property type="entry name" value="MACPF_1"/>
    <property type="match status" value="1"/>
</dbReference>
<dbReference type="Ensembl" id="ENSLLET00000004115.1">
    <property type="protein sequence ID" value="ENSLLEP00000003929.1"/>
    <property type="gene ID" value="ENSLLEG00000002530.1"/>
</dbReference>
<dbReference type="InterPro" id="IPR020863">
    <property type="entry name" value="MACPF_CS"/>
</dbReference>
<dbReference type="InterPro" id="IPR048828">
    <property type="entry name" value="C6_KAZAL"/>
</dbReference>
<dbReference type="GO" id="GO:0044218">
    <property type="term" value="C:other organism cell membrane"/>
    <property type="evidence" value="ECO:0007669"/>
    <property type="project" value="UniProtKB-KW"/>
</dbReference>
<evidence type="ECO:0000256" key="1">
    <source>
        <dbReference type="ARBA" id="ARBA00004276"/>
    </source>
</evidence>
<feature type="signal peptide" evidence="24">
    <location>
        <begin position="1"/>
        <end position="21"/>
    </location>
</feature>
<dbReference type="SUPFAM" id="SSF57424">
    <property type="entry name" value="LDL receptor-like module"/>
    <property type="match status" value="1"/>
</dbReference>
<evidence type="ECO:0000256" key="17">
    <source>
        <dbReference type="ARBA" id="ARBA00023136"/>
    </source>
</evidence>
<keyword evidence="6" id="KW-0245">EGF-like domain</keyword>
<keyword evidence="8" id="KW-0399">Innate immunity</keyword>